<name>A0A3B0JKV5_DROGU</name>
<comment type="similarity">
    <text evidence="9">Belongs to the archaeal rpoM/eukaryotic RPA12/RPB9/RPC11 RNA polymerase family.</text>
</comment>
<feature type="binding site" evidence="10">
    <location>
        <position position="82"/>
    </location>
    <ligand>
        <name>Zn(2+)</name>
        <dbReference type="ChEBI" id="CHEBI:29105"/>
        <label>2</label>
    </ligand>
</feature>
<evidence type="ECO:0000256" key="6">
    <source>
        <dbReference type="ARBA" id="ARBA00023163"/>
    </source>
</evidence>
<evidence type="ECO:0000256" key="3">
    <source>
        <dbReference type="ARBA" id="ARBA00022723"/>
    </source>
</evidence>
<feature type="binding site" evidence="10">
    <location>
        <position position="11"/>
    </location>
    <ligand>
        <name>Zn(2+)</name>
        <dbReference type="ChEBI" id="CHEBI:29105"/>
        <label>1</label>
    </ligand>
</feature>
<feature type="binding site" evidence="10">
    <location>
        <position position="14"/>
    </location>
    <ligand>
        <name>Zn(2+)</name>
        <dbReference type="ChEBI" id="CHEBI:29105"/>
        <label>1</label>
    </ligand>
</feature>
<dbReference type="SUPFAM" id="SSF57783">
    <property type="entry name" value="Zinc beta-ribbon"/>
    <property type="match status" value="1"/>
</dbReference>
<evidence type="ECO:0000256" key="9">
    <source>
        <dbReference type="PIRNR" id="PIRNR005586"/>
    </source>
</evidence>
<dbReference type="GO" id="GO:0005736">
    <property type="term" value="C:RNA polymerase I complex"/>
    <property type="evidence" value="ECO:0007669"/>
    <property type="project" value="TreeGrafter"/>
</dbReference>
<comment type="function">
    <text evidence="9">DNA-dependent RNA polymerase catalyzes the transcription of DNA into RNA using the four ribonucleoside triphosphates as substrates.</text>
</comment>
<keyword evidence="6 9" id="KW-0804">Transcription</keyword>
<keyword evidence="4 11" id="KW-0863">Zinc-finger</keyword>
<sequence>METFNSVPGFCPSCGSILPPLQVKGNVICHNCKEEFLPEVYSGEKTEYSIHFNTYDPSKAFNRTKRESESSEADGPVVERKCPKCGHDKMSYATLQLRSADEGQTVFFTCLKCKYKESENS</sequence>
<dbReference type="Gene3D" id="2.20.25.10">
    <property type="match status" value="1"/>
</dbReference>
<dbReference type="PROSITE" id="PS00466">
    <property type="entry name" value="ZF_TFIIS_1"/>
    <property type="match status" value="1"/>
</dbReference>
<feature type="binding site" evidence="10">
    <location>
        <position position="110"/>
    </location>
    <ligand>
        <name>Zn(2+)</name>
        <dbReference type="ChEBI" id="CHEBI:29105"/>
        <label>2</label>
    </ligand>
</feature>
<dbReference type="CDD" id="cd10507">
    <property type="entry name" value="Zn-ribbon_RPA12"/>
    <property type="match status" value="1"/>
</dbReference>
<dbReference type="Pfam" id="PF01096">
    <property type="entry name" value="Zn_ribbon_TFIIS"/>
    <property type="match status" value="1"/>
</dbReference>
<dbReference type="PANTHER" id="PTHR11239:SF14">
    <property type="entry name" value="DNA-DIRECTED RNA POLYMERASE I SUBUNIT RPA12"/>
    <property type="match status" value="1"/>
</dbReference>
<dbReference type="OMA" id="EMQYHTL"/>
<organism evidence="13 14">
    <name type="scientific">Drosophila guanche</name>
    <name type="common">Fruit fly</name>
    <dbReference type="NCBI Taxonomy" id="7266"/>
    <lineage>
        <taxon>Eukaryota</taxon>
        <taxon>Metazoa</taxon>
        <taxon>Ecdysozoa</taxon>
        <taxon>Arthropoda</taxon>
        <taxon>Hexapoda</taxon>
        <taxon>Insecta</taxon>
        <taxon>Pterygota</taxon>
        <taxon>Neoptera</taxon>
        <taxon>Endopterygota</taxon>
        <taxon>Diptera</taxon>
        <taxon>Brachycera</taxon>
        <taxon>Muscomorpha</taxon>
        <taxon>Ephydroidea</taxon>
        <taxon>Drosophilidae</taxon>
        <taxon>Drosophila</taxon>
        <taxon>Sophophora</taxon>
    </lineage>
</organism>
<dbReference type="EMBL" id="OUUW01000007">
    <property type="protein sequence ID" value="SPP82957.1"/>
    <property type="molecule type" value="Genomic_DNA"/>
</dbReference>
<evidence type="ECO:0000256" key="1">
    <source>
        <dbReference type="ARBA" id="ARBA00004604"/>
    </source>
</evidence>
<dbReference type="PROSITE" id="PS51133">
    <property type="entry name" value="ZF_TFIIS_2"/>
    <property type="match status" value="1"/>
</dbReference>
<feature type="binding site" evidence="10">
    <location>
        <position position="29"/>
    </location>
    <ligand>
        <name>Zn(2+)</name>
        <dbReference type="ChEBI" id="CHEBI:29105"/>
        <label>1</label>
    </ligand>
</feature>
<dbReference type="PROSITE" id="PS01030">
    <property type="entry name" value="RNA_POL_M_15KD"/>
    <property type="match status" value="1"/>
</dbReference>
<keyword evidence="7 9" id="KW-0539">Nucleus</keyword>
<evidence type="ECO:0000256" key="8">
    <source>
        <dbReference type="ARBA" id="ARBA00044497"/>
    </source>
</evidence>
<keyword evidence="2 9" id="KW-0240">DNA-directed RNA polymerase</keyword>
<dbReference type="AlphaFoldDB" id="A0A3B0JKV5"/>
<feature type="binding site" evidence="10">
    <location>
        <position position="85"/>
    </location>
    <ligand>
        <name>Zn(2+)</name>
        <dbReference type="ChEBI" id="CHEBI:29105"/>
        <label>2</label>
    </ligand>
</feature>
<evidence type="ECO:0000256" key="11">
    <source>
        <dbReference type="PIRSR" id="PIRSR005586-2"/>
    </source>
</evidence>
<evidence type="ECO:0000313" key="13">
    <source>
        <dbReference type="EMBL" id="SPP82957.1"/>
    </source>
</evidence>
<feature type="domain" description="TFIIS-type" evidence="12">
    <location>
        <begin position="78"/>
        <end position="118"/>
    </location>
</feature>
<proteinExistence type="inferred from homology"/>
<dbReference type="InterPro" id="IPR001222">
    <property type="entry name" value="Znf_TFIIS"/>
</dbReference>
<dbReference type="SMART" id="SM00440">
    <property type="entry name" value="ZnF_C2C2"/>
    <property type="match status" value="1"/>
</dbReference>
<gene>
    <name evidence="13" type="ORF">DGUA_6G017724</name>
</gene>
<dbReference type="PANTHER" id="PTHR11239">
    <property type="entry name" value="DNA-DIRECTED RNA POLYMERASE"/>
    <property type="match status" value="1"/>
</dbReference>
<keyword evidence="5 10" id="KW-0862">Zinc</keyword>
<dbReference type="STRING" id="7266.A0A3B0JKV5"/>
<accession>A0A3B0JKV5</accession>
<feature type="binding site" evidence="10">
    <location>
        <position position="113"/>
    </location>
    <ligand>
        <name>Zn(2+)</name>
        <dbReference type="ChEBI" id="CHEBI:29105"/>
        <label>2</label>
    </ligand>
</feature>
<evidence type="ECO:0000259" key="12">
    <source>
        <dbReference type="PROSITE" id="PS51133"/>
    </source>
</evidence>
<feature type="binding site" evidence="10">
    <location>
        <position position="32"/>
    </location>
    <ligand>
        <name>Zn(2+)</name>
        <dbReference type="ChEBI" id="CHEBI:29105"/>
        <label>1</label>
    </ligand>
</feature>
<dbReference type="GO" id="GO:0008270">
    <property type="term" value="F:zinc ion binding"/>
    <property type="evidence" value="ECO:0007669"/>
    <property type="project" value="UniProtKB-KW"/>
</dbReference>
<keyword evidence="3 10" id="KW-0479">Metal-binding</keyword>
<dbReference type="OrthoDB" id="10056816at2759"/>
<feature type="zinc finger region" description="C4-type" evidence="11">
    <location>
        <begin position="11"/>
        <end position="32"/>
    </location>
</feature>
<protein>
    <recommendedName>
        <fullName evidence="9">DNA-directed RNA polymerase subunit</fullName>
    </recommendedName>
</protein>
<evidence type="ECO:0000256" key="10">
    <source>
        <dbReference type="PIRSR" id="PIRSR005586-1"/>
    </source>
</evidence>
<dbReference type="InterPro" id="IPR019761">
    <property type="entry name" value="DNA-dir_RNA_pol-M_15_CS"/>
</dbReference>
<dbReference type="PIRSF" id="PIRSF005586">
    <property type="entry name" value="RNApol_RpoM"/>
    <property type="match status" value="1"/>
</dbReference>
<keyword evidence="14" id="KW-1185">Reference proteome</keyword>
<dbReference type="GO" id="GO:0006363">
    <property type="term" value="P:termination of RNA polymerase I transcription"/>
    <property type="evidence" value="ECO:0007669"/>
    <property type="project" value="TreeGrafter"/>
</dbReference>
<dbReference type="InterPro" id="IPR012164">
    <property type="entry name" value="Rpa12/Rpb9/Rpc10/TFS"/>
</dbReference>
<dbReference type="InterPro" id="IPR034004">
    <property type="entry name" value="Zn_ribbon_RPA12_C"/>
</dbReference>
<comment type="subcellular location">
    <subcellularLocation>
        <location evidence="1">Nucleus</location>
        <location evidence="1">Nucleolus</location>
    </subcellularLocation>
</comment>
<dbReference type="Proteomes" id="UP000268350">
    <property type="component" value="Unassembled WGS sequence"/>
</dbReference>
<evidence type="ECO:0000256" key="4">
    <source>
        <dbReference type="ARBA" id="ARBA00022771"/>
    </source>
</evidence>
<evidence type="ECO:0000256" key="5">
    <source>
        <dbReference type="ARBA" id="ARBA00022833"/>
    </source>
</evidence>
<comment type="function">
    <text evidence="8">Core component of RNA polymerase I (Pol I), a DNA-dependent RNA polymerase which synthesizes ribosomal RNA precursors using the four ribonucleoside triphosphates as substrates. Can mediate Pol I proofreading of the nascent RNA transcript. Anchors into the Pol I active site to monitor transcription fidelity and cleave mis-incorporated 5'-ribonucleotides.</text>
</comment>
<dbReference type="GO" id="GO:0003899">
    <property type="term" value="F:DNA-directed RNA polymerase activity"/>
    <property type="evidence" value="ECO:0007669"/>
    <property type="project" value="InterPro"/>
</dbReference>
<evidence type="ECO:0000313" key="14">
    <source>
        <dbReference type="Proteomes" id="UP000268350"/>
    </source>
</evidence>
<evidence type="ECO:0000256" key="7">
    <source>
        <dbReference type="ARBA" id="ARBA00023242"/>
    </source>
</evidence>
<evidence type="ECO:0000256" key="2">
    <source>
        <dbReference type="ARBA" id="ARBA00022478"/>
    </source>
</evidence>
<dbReference type="FunFam" id="2.20.25.10:FF:000053">
    <property type="entry name" value="DNA-directed RNA polymerase subunit"/>
    <property type="match status" value="1"/>
</dbReference>
<dbReference type="GO" id="GO:0003676">
    <property type="term" value="F:nucleic acid binding"/>
    <property type="evidence" value="ECO:0007669"/>
    <property type="project" value="InterPro"/>
</dbReference>
<reference evidence="14" key="1">
    <citation type="submission" date="2018-01" db="EMBL/GenBank/DDBJ databases">
        <authorList>
            <person name="Alioto T."/>
            <person name="Alioto T."/>
        </authorList>
    </citation>
    <scope>NUCLEOTIDE SEQUENCE [LARGE SCALE GENOMIC DNA]</scope>
</reference>